<evidence type="ECO:0000313" key="3">
    <source>
        <dbReference type="Proteomes" id="UP001390339"/>
    </source>
</evidence>
<dbReference type="Proteomes" id="UP001390339">
    <property type="component" value="Unassembled WGS sequence"/>
</dbReference>
<gene>
    <name evidence="2" type="ORF">PGQ11_011334</name>
</gene>
<evidence type="ECO:0000256" key="1">
    <source>
        <dbReference type="SAM" id="SignalP"/>
    </source>
</evidence>
<keyword evidence="1" id="KW-0732">Signal</keyword>
<reference evidence="2 3" key="1">
    <citation type="journal article" date="2024" name="IMA Fungus">
        <title>Apiospora arundinis, a panoply of carbohydrate-active enzymes and secondary metabolites.</title>
        <authorList>
            <person name="Sorensen T."/>
            <person name="Petersen C."/>
            <person name="Muurmann A.T."/>
            <person name="Christiansen J.V."/>
            <person name="Brundto M.L."/>
            <person name="Overgaard C.K."/>
            <person name="Boysen A.T."/>
            <person name="Wollenberg R.D."/>
            <person name="Larsen T.O."/>
            <person name="Sorensen J.L."/>
            <person name="Nielsen K.L."/>
            <person name="Sondergaard T.E."/>
        </authorList>
    </citation>
    <scope>NUCLEOTIDE SEQUENCE [LARGE SCALE GENOMIC DNA]</scope>
    <source>
        <strain evidence="2 3">AAU 773</strain>
    </source>
</reference>
<proteinExistence type="predicted"/>
<feature type="signal peptide" evidence="1">
    <location>
        <begin position="1"/>
        <end position="23"/>
    </location>
</feature>
<organism evidence="2 3">
    <name type="scientific">Apiospora arundinis</name>
    <dbReference type="NCBI Taxonomy" id="335852"/>
    <lineage>
        <taxon>Eukaryota</taxon>
        <taxon>Fungi</taxon>
        <taxon>Dikarya</taxon>
        <taxon>Ascomycota</taxon>
        <taxon>Pezizomycotina</taxon>
        <taxon>Sordariomycetes</taxon>
        <taxon>Xylariomycetidae</taxon>
        <taxon>Amphisphaeriales</taxon>
        <taxon>Apiosporaceae</taxon>
        <taxon>Apiospora</taxon>
    </lineage>
</organism>
<evidence type="ECO:0000313" key="2">
    <source>
        <dbReference type="EMBL" id="KAK8855422.1"/>
    </source>
</evidence>
<sequence length="71" mass="7648">MKVNAILILASAVSVLAAPVAEAQPADEVTARADYGAYGKYGNYGQYKPPASYASYGAYRRAVDWVKEIFV</sequence>
<keyword evidence="3" id="KW-1185">Reference proteome</keyword>
<feature type="chain" id="PRO_5046381280" evidence="1">
    <location>
        <begin position="24"/>
        <end position="71"/>
    </location>
</feature>
<dbReference type="EMBL" id="JAPCWZ010000007">
    <property type="protein sequence ID" value="KAK8855422.1"/>
    <property type="molecule type" value="Genomic_DNA"/>
</dbReference>
<protein>
    <submittedName>
        <fullName evidence="2">Uncharacterized protein</fullName>
    </submittedName>
</protein>
<comment type="caution">
    <text evidence="2">The sequence shown here is derived from an EMBL/GenBank/DDBJ whole genome shotgun (WGS) entry which is preliminary data.</text>
</comment>
<accession>A0ABR2I051</accession>
<name>A0ABR2I051_9PEZI</name>